<feature type="region of interest" description="Disordered" evidence="1">
    <location>
        <begin position="79"/>
        <end position="115"/>
    </location>
</feature>
<evidence type="ECO:0000313" key="3">
    <source>
        <dbReference type="EMBL" id="SIR03304.1"/>
    </source>
</evidence>
<keyword evidence="2" id="KW-0472">Membrane</keyword>
<organism evidence="3 4">
    <name type="scientific">Haladaptatus litoreus</name>
    <dbReference type="NCBI Taxonomy" id="553468"/>
    <lineage>
        <taxon>Archaea</taxon>
        <taxon>Methanobacteriati</taxon>
        <taxon>Methanobacteriota</taxon>
        <taxon>Stenosarchaea group</taxon>
        <taxon>Halobacteria</taxon>
        <taxon>Halobacteriales</taxon>
        <taxon>Haladaptataceae</taxon>
        <taxon>Haladaptatus</taxon>
    </lineage>
</organism>
<name>A0A1N6XLR6_9EURY</name>
<feature type="compositionally biased region" description="Basic and acidic residues" evidence="1">
    <location>
        <begin position="104"/>
        <end position="115"/>
    </location>
</feature>
<dbReference type="EMBL" id="FTNO01000001">
    <property type="protein sequence ID" value="SIR03304.1"/>
    <property type="molecule type" value="Genomic_DNA"/>
</dbReference>
<protein>
    <submittedName>
        <fullName evidence="3">Uncharacterized protein</fullName>
    </submittedName>
</protein>
<dbReference type="OrthoDB" id="346430at2157"/>
<dbReference type="Proteomes" id="UP000186914">
    <property type="component" value="Unassembled WGS sequence"/>
</dbReference>
<feature type="transmembrane region" description="Helical" evidence="2">
    <location>
        <begin position="37"/>
        <end position="57"/>
    </location>
</feature>
<evidence type="ECO:0000256" key="2">
    <source>
        <dbReference type="SAM" id="Phobius"/>
    </source>
</evidence>
<gene>
    <name evidence="3" type="ORF">SAMN05421858_1186</name>
</gene>
<keyword evidence="4" id="KW-1185">Reference proteome</keyword>
<keyword evidence="2" id="KW-0812">Transmembrane</keyword>
<proteinExistence type="predicted"/>
<evidence type="ECO:0000313" key="4">
    <source>
        <dbReference type="Proteomes" id="UP000186914"/>
    </source>
</evidence>
<dbReference type="AlphaFoldDB" id="A0A1N6XLR6"/>
<keyword evidence="2" id="KW-1133">Transmembrane helix</keyword>
<accession>A0A1N6XLR6</accession>
<evidence type="ECO:0000256" key="1">
    <source>
        <dbReference type="SAM" id="MobiDB-lite"/>
    </source>
</evidence>
<dbReference type="RefSeq" id="WP_076428808.1">
    <property type="nucleotide sequence ID" value="NZ_FTNO01000001.1"/>
</dbReference>
<reference evidence="4" key="1">
    <citation type="submission" date="2017-01" db="EMBL/GenBank/DDBJ databases">
        <authorList>
            <person name="Varghese N."/>
            <person name="Submissions S."/>
        </authorList>
    </citation>
    <scope>NUCLEOTIDE SEQUENCE [LARGE SCALE GENOMIC DNA]</scope>
    <source>
        <strain evidence="4">CGMCC 1.7737</strain>
    </source>
</reference>
<sequence>MFTRQFLAMMSTFTLVTGALLVGDALNGTVVTGTYGITSPASVFRVVPGIVLIWIGYTLRENKEKFVSAYFAGRDAAAKSKQESSDGEFDEQMSPLSGDGLENLEARKGDTDDNE</sequence>